<sequence>MSAQGELPDVLLQRQCGEEHSERSRTLDESASATGLSGSTRICGANRLERSETRSGCGISGWCQAGRKLDQSVT</sequence>
<feature type="compositionally biased region" description="Basic and acidic residues" evidence="1">
    <location>
        <begin position="16"/>
        <end position="28"/>
    </location>
</feature>
<evidence type="ECO:0000313" key="2">
    <source>
        <dbReference type="EMBL" id="MXY32766.1"/>
    </source>
</evidence>
<name>A0A6B0Y182_9RHOB</name>
<protein>
    <submittedName>
        <fullName evidence="2">Uncharacterized protein</fullName>
    </submittedName>
</protein>
<dbReference type="AlphaFoldDB" id="A0A6B0Y182"/>
<organism evidence="2">
    <name type="scientific">Boseongicola sp. SB0664_bin_43</name>
    <dbReference type="NCBI Taxonomy" id="2604844"/>
    <lineage>
        <taxon>Bacteria</taxon>
        <taxon>Pseudomonadati</taxon>
        <taxon>Pseudomonadota</taxon>
        <taxon>Alphaproteobacteria</taxon>
        <taxon>Rhodobacterales</taxon>
        <taxon>Paracoccaceae</taxon>
        <taxon>Boseongicola</taxon>
    </lineage>
</organism>
<reference evidence="2" key="1">
    <citation type="submission" date="2019-09" db="EMBL/GenBank/DDBJ databases">
        <title>Characterisation of the sponge microbiome using genome-centric metagenomics.</title>
        <authorList>
            <person name="Engelberts J.P."/>
            <person name="Robbins S.J."/>
            <person name="De Goeij J.M."/>
            <person name="Aranda M."/>
            <person name="Bell S.C."/>
            <person name="Webster N.S."/>
        </authorList>
    </citation>
    <scope>NUCLEOTIDE SEQUENCE</scope>
    <source>
        <strain evidence="2">SB0664_bin_43</strain>
    </source>
</reference>
<evidence type="ECO:0000256" key="1">
    <source>
        <dbReference type="SAM" id="MobiDB-lite"/>
    </source>
</evidence>
<comment type="caution">
    <text evidence="2">The sequence shown here is derived from an EMBL/GenBank/DDBJ whole genome shotgun (WGS) entry which is preliminary data.</text>
</comment>
<gene>
    <name evidence="2" type="ORF">F4Y60_01490</name>
</gene>
<feature type="region of interest" description="Disordered" evidence="1">
    <location>
        <begin position="1"/>
        <end position="74"/>
    </location>
</feature>
<accession>A0A6B0Y182</accession>
<proteinExistence type="predicted"/>
<feature type="compositionally biased region" description="Polar residues" evidence="1">
    <location>
        <begin position="29"/>
        <end position="40"/>
    </location>
</feature>
<dbReference type="EMBL" id="VXRY01000057">
    <property type="protein sequence ID" value="MXY32766.1"/>
    <property type="molecule type" value="Genomic_DNA"/>
</dbReference>